<keyword evidence="1" id="KW-1133">Transmembrane helix</keyword>
<dbReference type="AlphaFoldDB" id="I4DJZ1"/>
<dbReference type="EMBL" id="AK401609">
    <property type="protein sequence ID" value="BAM18231.1"/>
    <property type="molecule type" value="mRNA"/>
</dbReference>
<name>I4DJZ1_PAPXU</name>
<feature type="transmembrane region" description="Helical" evidence="1">
    <location>
        <begin position="43"/>
        <end position="63"/>
    </location>
</feature>
<evidence type="ECO:0000313" key="2">
    <source>
        <dbReference type="EMBL" id="BAM18231.1"/>
    </source>
</evidence>
<keyword evidence="1" id="KW-0812">Transmembrane</keyword>
<sequence length="71" mass="8689">MQSESPLSWQLWHKMLSFTSLFFKRETAIVLYVFDDSRILNHLIVEHLIVFFTLFLFVLYFMFLPESFYNT</sequence>
<proteinExistence type="evidence at transcript level"/>
<evidence type="ECO:0000256" key="1">
    <source>
        <dbReference type="SAM" id="Phobius"/>
    </source>
</evidence>
<reference evidence="2" key="1">
    <citation type="journal article" date="2012" name="BMC Biol.">
        <title>Comprehensive microarray-based analysis for stage-specific larval camouflage pattern-associated genes in the swallowtail butterfly, Papilio xuthus.</title>
        <authorList>
            <person name="Futahashi R."/>
            <person name="Shirataki H."/>
            <person name="Narita T."/>
            <person name="Mita K."/>
            <person name="Fujiwara H."/>
        </authorList>
    </citation>
    <scope>NUCLEOTIDE SEQUENCE</scope>
    <source>
        <tissue evidence="2">Epidermis</tissue>
    </source>
</reference>
<protein>
    <submittedName>
        <fullName evidence="2">Uncharacterized protein</fullName>
    </submittedName>
</protein>
<keyword evidence="1" id="KW-0472">Membrane</keyword>
<accession>I4DJZ1</accession>
<organism evidence="2">
    <name type="scientific">Papilio xuthus</name>
    <name type="common">Asian swallowtail butterfly</name>
    <dbReference type="NCBI Taxonomy" id="66420"/>
    <lineage>
        <taxon>Eukaryota</taxon>
        <taxon>Metazoa</taxon>
        <taxon>Ecdysozoa</taxon>
        <taxon>Arthropoda</taxon>
        <taxon>Hexapoda</taxon>
        <taxon>Insecta</taxon>
        <taxon>Pterygota</taxon>
        <taxon>Neoptera</taxon>
        <taxon>Endopterygota</taxon>
        <taxon>Lepidoptera</taxon>
        <taxon>Glossata</taxon>
        <taxon>Ditrysia</taxon>
        <taxon>Papilionoidea</taxon>
        <taxon>Papilionidae</taxon>
        <taxon>Papilioninae</taxon>
        <taxon>Papilio</taxon>
    </lineage>
</organism>